<name>W0V1M0_9BURK</name>
<dbReference type="PANTHER" id="PTHR46796">
    <property type="entry name" value="HTH-TYPE TRANSCRIPTIONAL ACTIVATOR RHAS-RELATED"/>
    <property type="match status" value="1"/>
</dbReference>
<dbReference type="GO" id="GO:0043565">
    <property type="term" value="F:sequence-specific DNA binding"/>
    <property type="evidence" value="ECO:0007669"/>
    <property type="project" value="InterPro"/>
</dbReference>
<dbReference type="GO" id="GO:0003700">
    <property type="term" value="F:DNA-binding transcription factor activity"/>
    <property type="evidence" value="ECO:0007669"/>
    <property type="project" value="InterPro"/>
</dbReference>
<reference evidence="5 6" key="1">
    <citation type="journal article" date="2015" name="Genome Announc.">
        <title>Genome Sequence of Mushroom Soft-Rot Pathogen Janthinobacterium agaricidamnosum.</title>
        <authorList>
            <person name="Graupner K."/>
            <person name="Lackner G."/>
            <person name="Hertweck C."/>
        </authorList>
    </citation>
    <scope>NUCLEOTIDE SEQUENCE [LARGE SCALE GENOMIC DNA]</scope>
    <source>
        <strain evidence="6">NBRC 102515 / DSM 9628</strain>
    </source>
</reference>
<feature type="domain" description="HTH araC/xylS-type" evidence="4">
    <location>
        <begin position="1"/>
        <end position="92"/>
    </location>
</feature>
<dbReference type="eggNOG" id="COG4977">
    <property type="taxonomic scope" value="Bacteria"/>
</dbReference>
<sequence length="100" mass="11429">MHHLTESLSVEQLAQVAKMSTRNFARVFVKQMNVTPAQFVQQVRIATARHLLENSGLALKTIAYHCGFGSPARMRVVFARHVGMTPHRYRDSLRRREPEG</sequence>
<dbReference type="InterPro" id="IPR018060">
    <property type="entry name" value="HTH_AraC"/>
</dbReference>
<dbReference type="SUPFAM" id="SSF46689">
    <property type="entry name" value="Homeodomain-like"/>
    <property type="match status" value="2"/>
</dbReference>
<dbReference type="PATRIC" id="fig|1349767.4.peg.3851"/>
<dbReference type="InterPro" id="IPR009057">
    <property type="entry name" value="Homeodomain-like_sf"/>
</dbReference>
<evidence type="ECO:0000313" key="6">
    <source>
        <dbReference type="Proteomes" id="UP000027604"/>
    </source>
</evidence>
<keyword evidence="1" id="KW-0805">Transcription regulation</keyword>
<accession>W0V1M0</accession>
<organism evidence="5 6">
    <name type="scientific">Janthinobacterium agaricidamnosum NBRC 102515 = DSM 9628</name>
    <dbReference type="NCBI Taxonomy" id="1349767"/>
    <lineage>
        <taxon>Bacteria</taxon>
        <taxon>Pseudomonadati</taxon>
        <taxon>Pseudomonadota</taxon>
        <taxon>Betaproteobacteria</taxon>
        <taxon>Burkholderiales</taxon>
        <taxon>Oxalobacteraceae</taxon>
        <taxon>Janthinobacterium</taxon>
    </lineage>
</organism>
<proteinExistence type="predicted"/>
<dbReference type="KEGG" id="jag:GJA_2089"/>
<evidence type="ECO:0000259" key="4">
    <source>
        <dbReference type="PROSITE" id="PS01124"/>
    </source>
</evidence>
<keyword evidence="2" id="KW-0238">DNA-binding</keyword>
<keyword evidence="3" id="KW-0804">Transcription</keyword>
<dbReference type="PANTHER" id="PTHR46796:SF6">
    <property type="entry name" value="ARAC SUBFAMILY"/>
    <property type="match status" value="1"/>
</dbReference>
<dbReference type="PROSITE" id="PS01124">
    <property type="entry name" value="HTH_ARAC_FAMILY_2"/>
    <property type="match status" value="1"/>
</dbReference>
<dbReference type="HOGENOM" id="CLU_000445_81_18_4"/>
<dbReference type="Proteomes" id="UP000027604">
    <property type="component" value="Chromosome I"/>
</dbReference>
<evidence type="ECO:0000256" key="2">
    <source>
        <dbReference type="ARBA" id="ARBA00023125"/>
    </source>
</evidence>
<dbReference type="Gene3D" id="1.10.10.60">
    <property type="entry name" value="Homeodomain-like"/>
    <property type="match status" value="1"/>
</dbReference>
<keyword evidence="6" id="KW-1185">Reference proteome</keyword>
<evidence type="ECO:0000256" key="1">
    <source>
        <dbReference type="ARBA" id="ARBA00023015"/>
    </source>
</evidence>
<evidence type="ECO:0000313" key="5">
    <source>
        <dbReference type="EMBL" id="CDG82724.1"/>
    </source>
</evidence>
<dbReference type="AlphaFoldDB" id="W0V1M0"/>
<dbReference type="EMBL" id="HG322949">
    <property type="protein sequence ID" value="CDG82724.1"/>
    <property type="molecule type" value="Genomic_DNA"/>
</dbReference>
<dbReference type="Pfam" id="PF12833">
    <property type="entry name" value="HTH_18"/>
    <property type="match status" value="1"/>
</dbReference>
<evidence type="ECO:0000256" key="3">
    <source>
        <dbReference type="ARBA" id="ARBA00023163"/>
    </source>
</evidence>
<dbReference type="InterPro" id="IPR050204">
    <property type="entry name" value="AraC_XylS_family_regulators"/>
</dbReference>
<protein>
    <submittedName>
        <fullName evidence="5">Bacterial regulatory helix-turn-helix s, AraC family protein</fullName>
    </submittedName>
</protein>
<dbReference type="SMART" id="SM00342">
    <property type="entry name" value="HTH_ARAC"/>
    <property type="match status" value="1"/>
</dbReference>
<gene>
    <name evidence="5" type="ORF">GJA_2089</name>
</gene>
<dbReference type="STRING" id="1349767.GJA_2089"/>